<dbReference type="Proteomes" id="UP000678393">
    <property type="component" value="Unassembled WGS sequence"/>
</dbReference>
<feature type="domain" description="C2H2-type" evidence="6">
    <location>
        <begin position="62"/>
        <end position="90"/>
    </location>
</feature>
<evidence type="ECO:0000256" key="4">
    <source>
        <dbReference type="ARBA" id="ARBA00022833"/>
    </source>
</evidence>
<sequence length="99" mass="11331">MSEGSLKCSFCTAVLMDENYLRCHISRFHGDQMPFSCTQCGRGYITARGLSHHLQSHKGKTFMCPVCDAKFTQKFTIKRHLRVVHRSARCQTCFAILKT</sequence>
<evidence type="ECO:0000256" key="3">
    <source>
        <dbReference type="ARBA" id="ARBA00022771"/>
    </source>
</evidence>
<dbReference type="Pfam" id="PF00096">
    <property type="entry name" value="zf-C2H2"/>
    <property type="match status" value="1"/>
</dbReference>
<dbReference type="PROSITE" id="PS50157">
    <property type="entry name" value="ZINC_FINGER_C2H2_2"/>
    <property type="match status" value="2"/>
</dbReference>
<gene>
    <name evidence="7" type="ORF">CUNI_LOCUS11554</name>
</gene>
<keyword evidence="3 5" id="KW-0863">Zinc-finger</keyword>
<evidence type="ECO:0000256" key="2">
    <source>
        <dbReference type="ARBA" id="ARBA00022737"/>
    </source>
</evidence>
<reference evidence="7" key="1">
    <citation type="submission" date="2021-04" db="EMBL/GenBank/DDBJ databases">
        <authorList>
            <consortium name="Molecular Ecology Group"/>
        </authorList>
    </citation>
    <scope>NUCLEOTIDE SEQUENCE</scope>
</reference>
<dbReference type="PANTHER" id="PTHR24379:SF121">
    <property type="entry name" value="C2H2-TYPE DOMAIN-CONTAINING PROTEIN"/>
    <property type="match status" value="1"/>
</dbReference>
<evidence type="ECO:0000313" key="8">
    <source>
        <dbReference type="Proteomes" id="UP000678393"/>
    </source>
</evidence>
<dbReference type="PANTHER" id="PTHR24379">
    <property type="entry name" value="KRAB AND ZINC FINGER DOMAIN-CONTAINING"/>
    <property type="match status" value="1"/>
</dbReference>
<keyword evidence="1" id="KW-0479">Metal-binding</keyword>
<organism evidence="7 8">
    <name type="scientific">Candidula unifasciata</name>
    <dbReference type="NCBI Taxonomy" id="100452"/>
    <lineage>
        <taxon>Eukaryota</taxon>
        <taxon>Metazoa</taxon>
        <taxon>Spiralia</taxon>
        <taxon>Lophotrochozoa</taxon>
        <taxon>Mollusca</taxon>
        <taxon>Gastropoda</taxon>
        <taxon>Heterobranchia</taxon>
        <taxon>Euthyneura</taxon>
        <taxon>Panpulmonata</taxon>
        <taxon>Eupulmonata</taxon>
        <taxon>Stylommatophora</taxon>
        <taxon>Helicina</taxon>
        <taxon>Helicoidea</taxon>
        <taxon>Geomitridae</taxon>
        <taxon>Candidula</taxon>
    </lineage>
</organism>
<dbReference type="EMBL" id="CAJHNH020002223">
    <property type="protein sequence ID" value="CAG5125996.1"/>
    <property type="molecule type" value="Genomic_DNA"/>
</dbReference>
<dbReference type="InterPro" id="IPR036236">
    <property type="entry name" value="Znf_C2H2_sf"/>
</dbReference>
<proteinExistence type="predicted"/>
<keyword evidence="8" id="KW-1185">Reference proteome</keyword>
<keyword evidence="2" id="KW-0677">Repeat</keyword>
<evidence type="ECO:0000313" key="7">
    <source>
        <dbReference type="EMBL" id="CAG5125996.1"/>
    </source>
</evidence>
<dbReference type="AlphaFoldDB" id="A0A8S3ZFY8"/>
<evidence type="ECO:0000259" key="6">
    <source>
        <dbReference type="PROSITE" id="PS50157"/>
    </source>
</evidence>
<dbReference type="OrthoDB" id="6136801at2759"/>
<dbReference type="PROSITE" id="PS00028">
    <property type="entry name" value="ZINC_FINGER_C2H2_1"/>
    <property type="match status" value="3"/>
</dbReference>
<dbReference type="GO" id="GO:0008270">
    <property type="term" value="F:zinc ion binding"/>
    <property type="evidence" value="ECO:0007669"/>
    <property type="project" value="UniProtKB-KW"/>
</dbReference>
<feature type="domain" description="C2H2-type" evidence="6">
    <location>
        <begin position="35"/>
        <end position="62"/>
    </location>
</feature>
<dbReference type="Gene3D" id="3.30.160.60">
    <property type="entry name" value="Classic Zinc Finger"/>
    <property type="match status" value="2"/>
</dbReference>
<protein>
    <recommendedName>
        <fullName evidence="6">C2H2-type domain-containing protein</fullName>
    </recommendedName>
</protein>
<comment type="caution">
    <text evidence="7">The sequence shown here is derived from an EMBL/GenBank/DDBJ whole genome shotgun (WGS) entry which is preliminary data.</text>
</comment>
<keyword evidence="4" id="KW-0862">Zinc</keyword>
<evidence type="ECO:0000256" key="5">
    <source>
        <dbReference type="PROSITE-ProRule" id="PRU00042"/>
    </source>
</evidence>
<name>A0A8S3ZFY8_9EUPU</name>
<dbReference type="SUPFAM" id="SSF57667">
    <property type="entry name" value="beta-beta-alpha zinc fingers"/>
    <property type="match status" value="1"/>
</dbReference>
<dbReference type="Pfam" id="PF13894">
    <property type="entry name" value="zf-C2H2_4"/>
    <property type="match status" value="1"/>
</dbReference>
<dbReference type="SMART" id="SM00355">
    <property type="entry name" value="ZnF_C2H2"/>
    <property type="match status" value="3"/>
</dbReference>
<accession>A0A8S3ZFY8</accession>
<dbReference type="InterPro" id="IPR013087">
    <property type="entry name" value="Znf_C2H2_type"/>
</dbReference>
<evidence type="ECO:0000256" key="1">
    <source>
        <dbReference type="ARBA" id="ARBA00022723"/>
    </source>
</evidence>